<feature type="transmembrane region" description="Helical" evidence="6">
    <location>
        <begin position="12"/>
        <end position="31"/>
    </location>
</feature>
<evidence type="ECO:0000256" key="3">
    <source>
        <dbReference type="ARBA" id="ARBA00022692"/>
    </source>
</evidence>
<feature type="transmembrane region" description="Helical" evidence="6">
    <location>
        <begin position="365"/>
        <end position="382"/>
    </location>
</feature>
<comment type="subcellular location">
    <subcellularLocation>
        <location evidence="1">Cell membrane</location>
        <topology evidence="1">Multi-pass membrane protein</topology>
    </subcellularLocation>
</comment>
<evidence type="ECO:0008006" key="9">
    <source>
        <dbReference type="Google" id="ProtNLM"/>
    </source>
</evidence>
<dbReference type="InterPro" id="IPR050833">
    <property type="entry name" value="Poly_Biosynth_Transport"/>
</dbReference>
<evidence type="ECO:0000256" key="6">
    <source>
        <dbReference type="SAM" id="Phobius"/>
    </source>
</evidence>
<keyword evidence="3 6" id="KW-0812">Transmembrane</keyword>
<evidence type="ECO:0000256" key="1">
    <source>
        <dbReference type="ARBA" id="ARBA00004651"/>
    </source>
</evidence>
<keyword evidence="8" id="KW-1185">Reference proteome</keyword>
<keyword evidence="2" id="KW-1003">Cell membrane</keyword>
<evidence type="ECO:0000313" key="8">
    <source>
        <dbReference type="Proteomes" id="UP000525652"/>
    </source>
</evidence>
<protein>
    <recommendedName>
        <fullName evidence="9">Lipopolysaccharide biosynthesis protein</fullName>
    </recommendedName>
</protein>
<dbReference type="RefSeq" id="WP_185693962.1">
    <property type="nucleotide sequence ID" value="NZ_JACHVA010000126.1"/>
</dbReference>
<sequence>MKAFLANKDKFFALADSALLSLFRLGIGIVIAKTAGAESFAHYIILTSALVIFQTLPGASIITPLIHLGAGTNRATSQVFFAKSHARLRRYYLWGTVVAVVAIPVVLREEVPFSIYLGFIGACLASLELNFRRSLLMARFQMLQALAVDVTIIVFVAAAILIGWQIGDQAHAAYWWSFFIASLLGSFWMARVLSQPNPKDCPQDQEVELLDQRARKQGGAMLKGSIANSVCSRLQPISLATFSTTLTVAQFGAAWTLIGPMRLLSVAFSNILRPRLAVQLKRGESDRFYRNLRLSYALISGIGVAGILYTLLAGGFTFVLLFGEEFRSAAILLIPAILYAILDTTSSIQALAIQVRDEDGAQFTARLRIVCGIVSLALLVPACYYFGAMGALCALLIVESLYIILSSRKLHRQQPSMS</sequence>
<keyword evidence="4 6" id="KW-1133">Transmembrane helix</keyword>
<evidence type="ECO:0000256" key="2">
    <source>
        <dbReference type="ARBA" id="ARBA00022475"/>
    </source>
</evidence>
<evidence type="ECO:0000256" key="4">
    <source>
        <dbReference type="ARBA" id="ARBA00022989"/>
    </source>
</evidence>
<feature type="transmembrane region" description="Helical" evidence="6">
    <location>
        <begin position="113"/>
        <end position="131"/>
    </location>
</feature>
<evidence type="ECO:0000313" key="7">
    <source>
        <dbReference type="EMBL" id="MBC2603330.1"/>
    </source>
</evidence>
<evidence type="ECO:0000256" key="5">
    <source>
        <dbReference type="ARBA" id="ARBA00023136"/>
    </source>
</evidence>
<organism evidence="7 8">
    <name type="scientific">Puniceicoccus vermicola</name>
    <dbReference type="NCBI Taxonomy" id="388746"/>
    <lineage>
        <taxon>Bacteria</taxon>
        <taxon>Pseudomonadati</taxon>
        <taxon>Verrucomicrobiota</taxon>
        <taxon>Opitutia</taxon>
        <taxon>Puniceicoccales</taxon>
        <taxon>Puniceicoccaceae</taxon>
        <taxon>Puniceicoccus</taxon>
    </lineage>
</organism>
<keyword evidence="5 6" id="KW-0472">Membrane</keyword>
<feature type="transmembrane region" description="Helical" evidence="6">
    <location>
        <begin position="43"/>
        <end position="70"/>
    </location>
</feature>
<feature type="transmembrane region" description="Helical" evidence="6">
    <location>
        <begin position="172"/>
        <end position="190"/>
    </location>
</feature>
<feature type="transmembrane region" description="Helical" evidence="6">
    <location>
        <begin position="388"/>
        <end position="405"/>
    </location>
</feature>
<comment type="caution">
    <text evidence="7">The sequence shown here is derived from an EMBL/GenBank/DDBJ whole genome shotgun (WGS) entry which is preliminary data.</text>
</comment>
<dbReference type="GO" id="GO:0005886">
    <property type="term" value="C:plasma membrane"/>
    <property type="evidence" value="ECO:0007669"/>
    <property type="project" value="UniProtKB-SubCell"/>
</dbReference>
<dbReference type="PANTHER" id="PTHR30250:SF11">
    <property type="entry name" value="O-ANTIGEN TRANSPORTER-RELATED"/>
    <property type="match status" value="1"/>
</dbReference>
<reference evidence="7 8" key="1">
    <citation type="submission" date="2020-07" db="EMBL/GenBank/DDBJ databases">
        <authorList>
            <person name="Feng X."/>
        </authorList>
    </citation>
    <scope>NUCLEOTIDE SEQUENCE [LARGE SCALE GENOMIC DNA]</scope>
    <source>
        <strain evidence="7 8">JCM14086</strain>
    </source>
</reference>
<feature type="transmembrane region" description="Helical" evidence="6">
    <location>
        <begin position="296"/>
        <end position="323"/>
    </location>
</feature>
<feature type="transmembrane region" description="Helical" evidence="6">
    <location>
        <begin position="91"/>
        <end position="107"/>
    </location>
</feature>
<dbReference type="EMBL" id="JACHVA010000126">
    <property type="protein sequence ID" value="MBC2603330.1"/>
    <property type="molecule type" value="Genomic_DNA"/>
</dbReference>
<gene>
    <name evidence="7" type="ORF">H5P30_16225</name>
</gene>
<name>A0A7X1B2Q8_9BACT</name>
<feature type="transmembrane region" description="Helical" evidence="6">
    <location>
        <begin position="143"/>
        <end position="166"/>
    </location>
</feature>
<dbReference type="PANTHER" id="PTHR30250">
    <property type="entry name" value="PST FAMILY PREDICTED COLANIC ACID TRANSPORTER"/>
    <property type="match status" value="1"/>
</dbReference>
<dbReference type="AlphaFoldDB" id="A0A7X1B2Q8"/>
<dbReference type="Proteomes" id="UP000525652">
    <property type="component" value="Unassembled WGS sequence"/>
</dbReference>
<feature type="transmembrane region" description="Helical" evidence="6">
    <location>
        <begin position="329"/>
        <end position="353"/>
    </location>
</feature>
<proteinExistence type="predicted"/>
<accession>A0A7X1B2Q8</accession>